<feature type="transmembrane region" description="Helical" evidence="1">
    <location>
        <begin position="9"/>
        <end position="28"/>
    </location>
</feature>
<comment type="caution">
    <text evidence="2">The sequence shown here is derived from an EMBL/GenBank/DDBJ whole genome shotgun (WGS) entry which is preliminary data.</text>
</comment>
<feature type="transmembrane region" description="Helical" evidence="1">
    <location>
        <begin position="44"/>
        <end position="62"/>
    </location>
</feature>
<reference evidence="2 3" key="1">
    <citation type="submission" date="2019-10" db="EMBL/GenBank/DDBJ databases">
        <title>Streptomyces smaragdinus sp. nov. and Streptomyces fabii sp. nov., isolated from the gut of fungus growing-termite Macrotermes natalensis.</title>
        <authorList>
            <person name="Schwitalla J."/>
            <person name="Benndorf R."/>
            <person name="Martin K."/>
            <person name="De Beer W."/>
            <person name="Kaster A.-K."/>
            <person name="Vollmers J."/>
            <person name="Poulsen M."/>
            <person name="Beemelmanns C."/>
        </authorList>
    </citation>
    <scope>NUCLEOTIDE SEQUENCE [LARGE SCALE GENOMIC DNA]</scope>
    <source>
        <strain evidence="2 3">RB5</strain>
    </source>
</reference>
<gene>
    <name evidence="2" type="ORF">SRB5_32100</name>
</gene>
<keyword evidence="3" id="KW-1185">Reference proteome</keyword>
<dbReference type="EMBL" id="WEGJ01000010">
    <property type="protein sequence ID" value="MQY13070.1"/>
    <property type="molecule type" value="Genomic_DNA"/>
</dbReference>
<keyword evidence="1" id="KW-0812">Transmembrane</keyword>
<evidence type="ECO:0000256" key="1">
    <source>
        <dbReference type="SAM" id="Phobius"/>
    </source>
</evidence>
<dbReference type="OrthoDB" id="4246695at2"/>
<keyword evidence="1" id="KW-0472">Membrane</keyword>
<keyword evidence="1" id="KW-1133">Transmembrane helix</keyword>
<dbReference type="Proteomes" id="UP000466345">
    <property type="component" value="Unassembled WGS sequence"/>
</dbReference>
<feature type="transmembrane region" description="Helical" evidence="1">
    <location>
        <begin position="69"/>
        <end position="88"/>
    </location>
</feature>
<proteinExistence type="predicted"/>
<name>A0A7K0CHV7_9ACTN</name>
<protein>
    <recommendedName>
        <fullName evidence="4">Integral membrane protein</fullName>
    </recommendedName>
</protein>
<evidence type="ECO:0000313" key="3">
    <source>
        <dbReference type="Proteomes" id="UP000466345"/>
    </source>
</evidence>
<evidence type="ECO:0008006" key="4">
    <source>
        <dbReference type="Google" id="ProtNLM"/>
    </source>
</evidence>
<organism evidence="2 3">
    <name type="scientific">Streptomyces smaragdinus</name>
    <dbReference type="NCBI Taxonomy" id="2585196"/>
    <lineage>
        <taxon>Bacteria</taxon>
        <taxon>Bacillati</taxon>
        <taxon>Actinomycetota</taxon>
        <taxon>Actinomycetes</taxon>
        <taxon>Kitasatosporales</taxon>
        <taxon>Streptomycetaceae</taxon>
        <taxon>Streptomyces</taxon>
    </lineage>
</organism>
<dbReference type="RefSeq" id="WP_153452659.1">
    <property type="nucleotide sequence ID" value="NZ_WEGJ01000010.1"/>
</dbReference>
<sequence>MPEGLREPLMYVALTAVAAASWAAWLGWDQHRDTHADGTETGPYAAWQVIGLALTLLLPLLWSATHGHATAAVLGITSGLALASYVDWSDDASGLYVIGVALLTVGTLTATGVIAAVARSAIGSR</sequence>
<evidence type="ECO:0000313" key="2">
    <source>
        <dbReference type="EMBL" id="MQY13070.1"/>
    </source>
</evidence>
<accession>A0A7K0CHV7</accession>
<feature type="transmembrane region" description="Helical" evidence="1">
    <location>
        <begin position="94"/>
        <end position="118"/>
    </location>
</feature>
<dbReference type="AlphaFoldDB" id="A0A7K0CHV7"/>